<dbReference type="GO" id="GO:0008233">
    <property type="term" value="F:peptidase activity"/>
    <property type="evidence" value="ECO:0007669"/>
    <property type="project" value="UniProtKB-KW"/>
</dbReference>
<dbReference type="PANTHER" id="PTHR43019">
    <property type="entry name" value="SERINE ENDOPROTEASE DEGS"/>
    <property type="match status" value="1"/>
</dbReference>
<keyword evidence="2" id="KW-1185">Reference proteome</keyword>
<dbReference type="EMBL" id="CP157743">
    <property type="protein sequence ID" value="XBS18911.1"/>
    <property type="molecule type" value="Genomic_DNA"/>
</dbReference>
<sequence>MNRTLSWERNILWLLTSALAAISLLIMGEEASAEQSLVATLDDIKPGIVAVGTYMPKRSPRAQFRGTGFAIGNGRLVVTNAHVLPESLQVERRERIAVFIKKNGRDSLYYAKEVAVDTSHDVAVLKLDKGSLTPLKLSGKDVREGELYAFTGYPIGMVLGLYPVTHRGIISAISPVAIPMINSSQLNAKVMKRLRAPYNVYQLDATAYPGNSGSPLYHLQTGEVIGIINKVFVKESKENVLSKPSGISYAIPIVHLRNLLKDKGLLQ</sequence>
<proteinExistence type="predicted"/>
<name>A0AAU7NQC7_9GAMM</name>
<evidence type="ECO:0000313" key="2">
    <source>
        <dbReference type="Proteomes" id="UP001225378"/>
    </source>
</evidence>
<dbReference type="PANTHER" id="PTHR43019:SF23">
    <property type="entry name" value="PROTEASE DO-LIKE 5, CHLOROPLASTIC"/>
    <property type="match status" value="1"/>
</dbReference>
<protein>
    <submittedName>
        <fullName evidence="1">Serine protease</fullName>
    </submittedName>
</protein>
<dbReference type="SUPFAM" id="SSF50494">
    <property type="entry name" value="Trypsin-like serine proteases"/>
    <property type="match status" value="1"/>
</dbReference>
<organism evidence="1 2">
    <name type="scientific">Methylomarinum roseum</name>
    <dbReference type="NCBI Taxonomy" id="3067653"/>
    <lineage>
        <taxon>Bacteria</taxon>
        <taxon>Pseudomonadati</taxon>
        <taxon>Pseudomonadota</taxon>
        <taxon>Gammaproteobacteria</taxon>
        <taxon>Methylococcales</taxon>
        <taxon>Methylococcaceae</taxon>
        <taxon>Methylomarinum</taxon>
    </lineage>
</organism>
<dbReference type="InterPro" id="IPR009003">
    <property type="entry name" value="Peptidase_S1_PA"/>
</dbReference>
<keyword evidence="1" id="KW-0645">Protease</keyword>
<keyword evidence="1" id="KW-0378">Hydrolase</keyword>
<dbReference type="AlphaFoldDB" id="A0AAU7NQC7"/>
<dbReference type="GO" id="GO:0006508">
    <property type="term" value="P:proteolysis"/>
    <property type="evidence" value="ECO:0007669"/>
    <property type="project" value="UniProtKB-KW"/>
</dbReference>
<dbReference type="KEGG" id="mech:Q9L42_011035"/>
<reference evidence="1 2" key="1">
    <citation type="journal article" date="2024" name="Microbiology">
        <title>Methylomarinum rosea sp. nov., a novel halophilic methanotrophic bacterium from the hypersaline Lake Elton.</title>
        <authorList>
            <person name="Suleimanov R.Z."/>
            <person name="Oshkin I.Y."/>
            <person name="Danilova O.V."/>
            <person name="Suzina N.E."/>
            <person name="Dedysh S.N."/>
        </authorList>
    </citation>
    <scope>NUCLEOTIDE SEQUENCE [LARGE SCALE GENOMIC DNA]</scope>
    <source>
        <strain evidence="1 2">Ch1-1</strain>
    </source>
</reference>
<dbReference type="Proteomes" id="UP001225378">
    <property type="component" value="Chromosome"/>
</dbReference>
<gene>
    <name evidence="1" type="ORF">Q9L42_011035</name>
</gene>
<dbReference type="RefSeq" id="WP_305908355.1">
    <property type="nucleotide sequence ID" value="NZ_CP157743.1"/>
</dbReference>
<evidence type="ECO:0000313" key="1">
    <source>
        <dbReference type="EMBL" id="XBS18911.1"/>
    </source>
</evidence>
<dbReference type="InterPro" id="IPR043504">
    <property type="entry name" value="Peptidase_S1_PA_chymotrypsin"/>
</dbReference>
<accession>A0AAU7NQC7</accession>
<dbReference type="Gene3D" id="2.40.10.10">
    <property type="entry name" value="Trypsin-like serine proteases"/>
    <property type="match status" value="2"/>
</dbReference>
<dbReference type="Pfam" id="PF13365">
    <property type="entry name" value="Trypsin_2"/>
    <property type="match status" value="1"/>
</dbReference>